<keyword evidence="6" id="KW-0808">Transferase</keyword>
<dbReference type="InterPro" id="IPR005110">
    <property type="entry name" value="MoeA_linker/N"/>
</dbReference>
<dbReference type="Gene3D" id="2.40.340.10">
    <property type="entry name" value="MoeA, C-terminal, domain IV"/>
    <property type="match status" value="1"/>
</dbReference>
<evidence type="ECO:0000256" key="5">
    <source>
        <dbReference type="ARBA" id="ARBA00047317"/>
    </source>
</evidence>
<dbReference type="NCBIfam" id="TIGR00177">
    <property type="entry name" value="molyb_syn"/>
    <property type="match status" value="1"/>
</dbReference>
<dbReference type="GO" id="GO:0046872">
    <property type="term" value="F:metal ion binding"/>
    <property type="evidence" value="ECO:0007669"/>
    <property type="project" value="UniProtKB-UniRule"/>
</dbReference>
<feature type="domain" description="MoaB/Mog" evidence="7">
    <location>
        <begin position="180"/>
        <end position="321"/>
    </location>
</feature>
<dbReference type="Pfam" id="PF03454">
    <property type="entry name" value="MoeA_C"/>
    <property type="match status" value="1"/>
</dbReference>
<dbReference type="Pfam" id="PF00994">
    <property type="entry name" value="MoCF_biosynth"/>
    <property type="match status" value="1"/>
</dbReference>
<protein>
    <recommendedName>
        <fullName evidence="6">Molybdopterin molybdenumtransferase</fullName>
        <ecNumber evidence="6">2.10.1.1</ecNumber>
    </recommendedName>
</protein>
<dbReference type="GO" id="GO:0006777">
    <property type="term" value="P:Mo-molybdopterin cofactor biosynthetic process"/>
    <property type="evidence" value="ECO:0007669"/>
    <property type="project" value="UniProtKB-UniRule"/>
</dbReference>
<dbReference type="PANTHER" id="PTHR10192:SF5">
    <property type="entry name" value="GEPHYRIN"/>
    <property type="match status" value="1"/>
</dbReference>
<dbReference type="InterPro" id="IPR036425">
    <property type="entry name" value="MoaB/Mog-like_dom_sf"/>
</dbReference>
<keyword evidence="4 6" id="KW-0501">Molybdenum cofactor biosynthesis</keyword>
<dbReference type="Gene3D" id="3.40.980.10">
    <property type="entry name" value="MoaB/Mog-like domain"/>
    <property type="match status" value="1"/>
</dbReference>
<keyword evidence="6" id="KW-0479">Metal-binding</keyword>
<dbReference type="PANTHER" id="PTHR10192">
    <property type="entry name" value="MOLYBDOPTERIN BIOSYNTHESIS PROTEIN"/>
    <property type="match status" value="1"/>
</dbReference>
<comment type="caution">
    <text evidence="8">The sequence shown here is derived from an EMBL/GenBank/DDBJ whole genome shotgun (WGS) entry which is preliminary data.</text>
</comment>
<name>A0A4V3DLA3_9GAMM</name>
<comment type="similarity">
    <text evidence="3 6">Belongs to the MoeA family.</text>
</comment>
<dbReference type="UniPathway" id="UPA00344"/>
<evidence type="ECO:0000256" key="2">
    <source>
        <dbReference type="ARBA" id="ARBA00005046"/>
    </source>
</evidence>
<dbReference type="GO" id="GO:0005829">
    <property type="term" value="C:cytosol"/>
    <property type="evidence" value="ECO:0007669"/>
    <property type="project" value="TreeGrafter"/>
</dbReference>
<gene>
    <name evidence="8" type="ORF">DFR29_12053</name>
</gene>
<dbReference type="InterPro" id="IPR001453">
    <property type="entry name" value="MoaB/Mog_dom"/>
</dbReference>
<dbReference type="EMBL" id="SNZH01000020">
    <property type="protein sequence ID" value="TDR38552.1"/>
    <property type="molecule type" value="Genomic_DNA"/>
</dbReference>
<dbReference type="PROSITE" id="PS01079">
    <property type="entry name" value="MOCF_BIOSYNTHESIS_2"/>
    <property type="match status" value="1"/>
</dbReference>
<comment type="pathway">
    <text evidence="2 6">Cofactor biosynthesis; molybdopterin biosynthesis.</text>
</comment>
<dbReference type="GO" id="GO:0061599">
    <property type="term" value="F:molybdopterin molybdotransferase activity"/>
    <property type="evidence" value="ECO:0007669"/>
    <property type="project" value="UniProtKB-UniRule"/>
</dbReference>
<evidence type="ECO:0000313" key="8">
    <source>
        <dbReference type="EMBL" id="TDR38552.1"/>
    </source>
</evidence>
<dbReference type="InterPro" id="IPR036688">
    <property type="entry name" value="MoeA_C_domain_IV_sf"/>
</dbReference>
<keyword evidence="6" id="KW-0460">Magnesium</keyword>
<dbReference type="SMART" id="SM00852">
    <property type="entry name" value="MoCF_biosynth"/>
    <property type="match status" value="1"/>
</dbReference>
<dbReference type="CDD" id="cd00887">
    <property type="entry name" value="MoeA"/>
    <property type="match status" value="1"/>
</dbReference>
<keyword evidence="6" id="KW-0500">Molybdenum</keyword>
<dbReference type="Pfam" id="PF03453">
    <property type="entry name" value="MoeA_N"/>
    <property type="match status" value="1"/>
</dbReference>
<dbReference type="InterPro" id="IPR005111">
    <property type="entry name" value="MoeA_C_domain_IV"/>
</dbReference>
<dbReference type="Proteomes" id="UP000295293">
    <property type="component" value="Unassembled WGS sequence"/>
</dbReference>
<evidence type="ECO:0000313" key="9">
    <source>
        <dbReference type="Proteomes" id="UP000295293"/>
    </source>
</evidence>
<evidence type="ECO:0000259" key="7">
    <source>
        <dbReference type="SMART" id="SM00852"/>
    </source>
</evidence>
<accession>A0A4V3DLA3</accession>
<dbReference type="SUPFAM" id="SSF63867">
    <property type="entry name" value="MoeA C-terminal domain-like"/>
    <property type="match status" value="1"/>
</dbReference>
<dbReference type="Gene3D" id="3.90.105.10">
    <property type="entry name" value="Molybdopterin biosynthesis moea protein, domain 2"/>
    <property type="match status" value="1"/>
</dbReference>
<dbReference type="SUPFAM" id="SSF53218">
    <property type="entry name" value="Molybdenum cofactor biosynthesis proteins"/>
    <property type="match status" value="1"/>
</dbReference>
<dbReference type="EC" id="2.10.1.1" evidence="6"/>
<dbReference type="AlphaFoldDB" id="A0A4V3DLA3"/>
<evidence type="ECO:0000256" key="6">
    <source>
        <dbReference type="RuleBase" id="RU365090"/>
    </source>
</evidence>
<reference evidence="8 9" key="1">
    <citation type="submission" date="2019-03" db="EMBL/GenBank/DDBJ databases">
        <title>Genomic Encyclopedia of Type Strains, Phase IV (KMG-IV): sequencing the most valuable type-strain genomes for metagenomic binning, comparative biology and taxonomic classification.</title>
        <authorList>
            <person name="Goeker M."/>
        </authorList>
    </citation>
    <scope>NUCLEOTIDE SEQUENCE [LARGE SCALE GENOMIC DNA]</scope>
    <source>
        <strain evidence="8 9">DSM 21667</strain>
    </source>
</reference>
<organism evidence="8 9">
    <name type="scientific">Tahibacter aquaticus</name>
    <dbReference type="NCBI Taxonomy" id="520092"/>
    <lineage>
        <taxon>Bacteria</taxon>
        <taxon>Pseudomonadati</taxon>
        <taxon>Pseudomonadota</taxon>
        <taxon>Gammaproteobacteria</taxon>
        <taxon>Lysobacterales</taxon>
        <taxon>Rhodanobacteraceae</taxon>
        <taxon>Tahibacter</taxon>
    </lineage>
</organism>
<evidence type="ECO:0000256" key="4">
    <source>
        <dbReference type="ARBA" id="ARBA00023150"/>
    </source>
</evidence>
<dbReference type="InterPro" id="IPR008284">
    <property type="entry name" value="MoCF_biosynth_CS"/>
</dbReference>
<comment type="catalytic activity">
    <reaction evidence="5">
        <text>adenylyl-molybdopterin + molybdate = Mo-molybdopterin + AMP + H(+)</text>
        <dbReference type="Rhea" id="RHEA:35047"/>
        <dbReference type="ChEBI" id="CHEBI:15378"/>
        <dbReference type="ChEBI" id="CHEBI:36264"/>
        <dbReference type="ChEBI" id="CHEBI:62727"/>
        <dbReference type="ChEBI" id="CHEBI:71302"/>
        <dbReference type="ChEBI" id="CHEBI:456215"/>
        <dbReference type="EC" id="2.10.1.1"/>
    </reaction>
</comment>
<comment type="function">
    <text evidence="1 6">Catalyzes the insertion of molybdate into adenylated molybdopterin with the concomitant release of AMP.</text>
</comment>
<comment type="cofactor">
    <cofactor evidence="6">
        <name>Mg(2+)</name>
        <dbReference type="ChEBI" id="CHEBI:18420"/>
    </cofactor>
</comment>
<evidence type="ECO:0000256" key="1">
    <source>
        <dbReference type="ARBA" id="ARBA00002901"/>
    </source>
</evidence>
<dbReference type="Gene3D" id="2.170.190.11">
    <property type="entry name" value="Molybdopterin biosynthesis moea protein, domain 3"/>
    <property type="match status" value="1"/>
</dbReference>
<keyword evidence="9" id="KW-1185">Reference proteome</keyword>
<dbReference type="InterPro" id="IPR038987">
    <property type="entry name" value="MoeA-like"/>
</dbReference>
<proteinExistence type="inferred from homology"/>
<evidence type="ECO:0000256" key="3">
    <source>
        <dbReference type="ARBA" id="ARBA00010763"/>
    </source>
</evidence>
<dbReference type="InterPro" id="IPR036135">
    <property type="entry name" value="MoeA_linker/N_sf"/>
</dbReference>
<dbReference type="SUPFAM" id="SSF63882">
    <property type="entry name" value="MoeA N-terminal region -like"/>
    <property type="match status" value="1"/>
</dbReference>
<sequence length="417" mass="43351">MLDVDAALALIHQGLHRGPTEALAPRAALGRVLAQAVYSGEDLPPFDNAAMDGFALPLGARTAQAGEEFAVQGEQAAGDAARSAQVACAIMTGARLPDGLDTVVPLEQVRVLAHDVQGGAQRIVLTVAVAPGQHCRRRGEDICRGEPALPAGCRIGPPQLALLAGIGCAKVSVVKAPRLTLFCTGRELVDDPARALGSGEIRNSNGPYLAAAAAAAGTELLREVTVADEPASLQHAIADAVADGARLILSTGAVSAGRYDFVPEVLGALRADIVFHKLRMRPGKPLLFARLPGGTLYFGLPGNPASCAVGFRFFVCAAVRALLGLAAERPWRLPLVQEASKKAGFALYQKASLTFDRDGRAGVRLLSGQESFKVHSLAHAQGWAMLPAAAEHLPAGTSVDFHGSAHWGLHLDTESAA</sequence>